<proteinExistence type="predicted"/>
<evidence type="ECO:0000313" key="1">
    <source>
        <dbReference type="EMBL" id="XCG96882.1"/>
    </source>
</evidence>
<dbReference type="EMBL" id="PP848851">
    <property type="protein sequence ID" value="XCG96882.1"/>
    <property type="molecule type" value="Genomic_DNA"/>
</dbReference>
<protein>
    <submittedName>
        <fullName evidence="1">Uncharacterized protein</fullName>
    </submittedName>
</protein>
<name>A0AAU8EGR1_9VIRU</name>
<sequence length="95" mass="10641">MNALAININNIKRAMNKDEQYSSAMEDGAYTITFGAYGRQITVLATPVEPVTEAQIEDGDYPVRYSTLVTDLDGCTDYDTMFDAIANIFMSYYQN</sequence>
<reference evidence="1" key="1">
    <citation type="submission" date="2024-05" db="EMBL/GenBank/DDBJ databases">
        <authorList>
            <person name="Ferriol-Gonzalez C."/>
            <person name="Concha-Eloko R."/>
            <person name="Bernabeu-Gimeno M."/>
            <person name="Fernandez-Cuenca F."/>
            <person name="Canada-Garcia J.E."/>
            <person name="Garcia-Cobos S."/>
            <person name="Sanjuan R."/>
            <person name="Domingo-Calap P."/>
        </authorList>
    </citation>
    <scope>NUCLEOTIDE SEQUENCE</scope>
</reference>
<organism evidence="1">
    <name type="scientific">Klebsiella phage vB_Kpn2-P2</name>
    <dbReference type="NCBI Taxonomy" id="3230849"/>
    <lineage>
        <taxon>Viruses</taxon>
    </lineage>
</organism>
<accession>A0AAU8EGR1</accession>
<gene>
    <name evidence="1" type="ORF">vBKpn2P2_34</name>
</gene>